<comment type="caution">
    <text evidence="9">The sequence shown here is derived from an EMBL/GenBank/DDBJ whole genome shotgun (WGS) entry which is preliminary data.</text>
</comment>
<dbReference type="PANTHER" id="PTHR11705:SF143">
    <property type="entry name" value="SLL0236 PROTEIN"/>
    <property type="match status" value="1"/>
</dbReference>
<evidence type="ECO:0000256" key="3">
    <source>
        <dbReference type="ARBA" id="ARBA00022670"/>
    </source>
</evidence>
<dbReference type="OrthoDB" id="9802862at2"/>
<dbReference type="InterPro" id="IPR000834">
    <property type="entry name" value="Peptidase_M14"/>
</dbReference>
<evidence type="ECO:0000256" key="4">
    <source>
        <dbReference type="ARBA" id="ARBA00022801"/>
    </source>
</evidence>
<keyword evidence="5" id="KW-0862">Zinc</keyword>
<keyword evidence="10" id="KW-1185">Reference proteome</keyword>
<feature type="domain" description="Peptidase M14" evidence="8">
    <location>
        <begin position="17"/>
        <end position="307"/>
    </location>
</feature>
<dbReference type="SUPFAM" id="SSF53187">
    <property type="entry name" value="Zn-dependent exopeptidases"/>
    <property type="match status" value="1"/>
</dbReference>
<dbReference type="SMART" id="SM00631">
    <property type="entry name" value="Zn_pept"/>
    <property type="match status" value="1"/>
</dbReference>
<dbReference type="PANTHER" id="PTHR11705">
    <property type="entry name" value="PROTEASE FAMILY M14 CARBOXYPEPTIDASE A,B"/>
    <property type="match status" value="1"/>
</dbReference>
<accession>A0A3S1BD42</accession>
<gene>
    <name evidence="9" type="ORF">EJP82_26610</name>
</gene>
<dbReference type="CDD" id="cd06229">
    <property type="entry name" value="M14_Endopeptidase_I"/>
    <property type="match status" value="1"/>
</dbReference>
<keyword evidence="3" id="KW-0645">Protease</keyword>
<evidence type="ECO:0000259" key="8">
    <source>
        <dbReference type="PROSITE" id="PS52035"/>
    </source>
</evidence>
<evidence type="ECO:0000256" key="6">
    <source>
        <dbReference type="ARBA" id="ARBA00023049"/>
    </source>
</evidence>
<dbReference type="RefSeq" id="WP_127195089.1">
    <property type="nucleotide sequence ID" value="NZ_RZNY01000050.1"/>
</dbReference>
<feature type="active site" description="Proton donor/acceptor" evidence="7">
    <location>
        <position position="277"/>
    </location>
</feature>
<evidence type="ECO:0000313" key="9">
    <source>
        <dbReference type="EMBL" id="RUT38792.1"/>
    </source>
</evidence>
<evidence type="ECO:0000313" key="10">
    <source>
        <dbReference type="Proteomes" id="UP000279446"/>
    </source>
</evidence>
<dbReference type="Gene3D" id="3.40.630.10">
    <property type="entry name" value="Zn peptidases"/>
    <property type="match status" value="1"/>
</dbReference>
<dbReference type="Pfam" id="PF00246">
    <property type="entry name" value="Peptidase_M14"/>
    <property type="match status" value="1"/>
</dbReference>
<dbReference type="GO" id="GO:0005615">
    <property type="term" value="C:extracellular space"/>
    <property type="evidence" value="ECO:0007669"/>
    <property type="project" value="TreeGrafter"/>
</dbReference>
<comment type="similarity">
    <text evidence="2 7">Belongs to the peptidase M14 family.</text>
</comment>
<dbReference type="GO" id="GO:0004181">
    <property type="term" value="F:metallocarboxypeptidase activity"/>
    <property type="evidence" value="ECO:0007669"/>
    <property type="project" value="InterPro"/>
</dbReference>
<protein>
    <submittedName>
        <fullName evidence="9">Peptidase M14</fullName>
    </submittedName>
</protein>
<dbReference type="Proteomes" id="UP000279446">
    <property type="component" value="Unassembled WGS sequence"/>
</dbReference>
<dbReference type="EMBL" id="RZNY01000050">
    <property type="protein sequence ID" value="RUT38792.1"/>
    <property type="molecule type" value="Genomic_DNA"/>
</dbReference>
<evidence type="ECO:0000256" key="5">
    <source>
        <dbReference type="ARBA" id="ARBA00022833"/>
    </source>
</evidence>
<dbReference type="GO" id="GO:0008270">
    <property type="term" value="F:zinc ion binding"/>
    <property type="evidence" value="ECO:0007669"/>
    <property type="project" value="InterPro"/>
</dbReference>
<dbReference type="PRINTS" id="PR00765">
    <property type="entry name" value="CRBOXYPTASEA"/>
</dbReference>
<name>A0A3S1BD42_9BACL</name>
<reference evidence="9 10" key="1">
    <citation type="submission" date="2018-12" db="EMBL/GenBank/DDBJ databases">
        <authorList>
            <person name="Sun L."/>
            <person name="Chen Z."/>
        </authorList>
    </citation>
    <scope>NUCLEOTIDE SEQUENCE [LARGE SCALE GENOMIC DNA]</scope>
    <source>
        <strain evidence="9 10">DSM 15890</strain>
    </source>
</reference>
<dbReference type="InterPro" id="IPR034274">
    <property type="entry name" value="ENP1_M14_CPD"/>
</dbReference>
<dbReference type="GO" id="GO:0006508">
    <property type="term" value="P:proteolysis"/>
    <property type="evidence" value="ECO:0007669"/>
    <property type="project" value="UniProtKB-KW"/>
</dbReference>
<keyword evidence="6" id="KW-0482">Metalloprotease</keyword>
<proteinExistence type="inferred from homology"/>
<organism evidence="9 10">
    <name type="scientific">Paenibacillus anaericanus</name>
    <dbReference type="NCBI Taxonomy" id="170367"/>
    <lineage>
        <taxon>Bacteria</taxon>
        <taxon>Bacillati</taxon>
        <taxon>Bacillota</taxon>
        <taxon>Bacilli</taxon>
        <taxon>Bacillales</taxon>
        <taxon>Paenibacillaceae</taxon>
        <taxon>Paenibacillus</taxon>
    </lineage>
</organism>
<dbReference type="AlphaFoldDB" id="A0A3S1BD42"/>
<evidence type="ECO:0000256" key="7">
    <source>
        <dbReference type="PROSITE-ProRule" id="PRU01379"/>
    </source>
</evidence>
<keyword evidence="4" id="KW-0378">Hydrolase</keyword>
<comment type="cofactor">
    <cofactor evidence="1">
        <name>Zn(2+)</name>
        <dbReference type="ChEBI" id="CHEBI:29105"/>
    </cofactor>
</comment>
<sequence length="307" mass="34308">MTSTANDAPQSIVSVKGGYRYADLVDQCEHLLSKYDFLNKEVIGTSVLGKPIVALILGTGYEQVHLNAAVHANEWITTPLLLRFIEELAQDISLEGTVDKEWEAKDWLEKVTIYAVPMVNPDGVDLSQDGIPTDCPFANELEKWNGGDHDFSRWKANIRGVDLNDQFPAYWEEEVARRGTSGPASQDYGGMKPLCEPEAICLAEFTRARSFDRVMSLHTQGRELYWNYRDMEPSGAEEMATRIAAAGEYQAIKLSGSDAGYKDWFISEFRRPGFTLEAGEGVNPLPPEQFEGIYEEVAPILAQFIRG</sequence>
<evidence type="ECO:0000256" key="2">
    <source>
        <dbReference type="ARBA" id="ARBA00005988"/>
    </source>
</evidence>
<evidence type="ECO:0000256" key="1">
    <source>
        <dbReference type="ARBA" id="ARBA00001947"/>
    </source>
</evidence>
<dbReference type="PROSITE" id="PS52035">
    <property type="entry name" value="PEPTIDASE_M14"/>
    <property type="match status" value="1"/>
</dbReference>